<dbReference type="Proteomes" id="UP000663891">
    <property type="component" value="Unassembled WGS sequence"/>
</dbReference>
<dbReference type="OrthoDB" id="5945766at2759"/>
<sequence>MSLESTGSEFNEIHHSLLNRKSLIYLVIGVTLVYATYLFIFKNNLTIRINFIDIKLQNSNLIHGNLSNISHRVKSPFYRTLGFIRWNTARLERVPLMEKYRPFFAELHYSIPNSTSKVTYTADGSVESHYIYKVISETMEIILENHPMIEGLLYFHFDAWINPFRFDNMNFNNIWFPDSALPPFRCVTNTTGWNWWAWSYGYHKVAKQATANVAKNYSNRFITDKDVFCGGWSDIYYIPRRFFRDFIDLTSVFYAIRSFHEVGIPTMINIIDLTHRLTPSHSIVTRIADCWGHCCAGGSSENDIKQKRCGHRMDLANEGIKKTLINLLEWSDIYYIPRRFFRDFIDLTSVFYAIRSFNEVGIPTMINIIDLTHRLTPSHSIVTRIADCWGHCCLDNPTPTEIKKHRCGHRIYLADHLARKALIDLLESEATYLNKTISKKIK</sequence>
<keyword evidence="1" id="KW-0812">Transmembrane</keyword>
<feature type="transmembrane region" description="Helical" evidence="1">
    <location>
        <begin position="23"/>
        <end position="41"/>
    </location>
</feature>
<reference evidence="2" key="1">
    <citation type="submission" date="2021-02" db="EMBL/GenBank/DDBJ databases">
        <authorList>
            <person name="Nowell W R."/>
        </authorList>
    </citation>
    <scope>NUCLEOTIDE SEQUENCE</scope>
</reference>
<accession>A0A815JS55</accession>
<dbReference type="AlphaFoldDB" id="A0A815JS55"/>
<dbReference type="PANTHER" id="PTHR31362">
    <property type="entry name" value="GLYCOSYLTRANSFERASE STELLO1-RELATED"/>
    <property type="match status" value="1"/>
</dbReference>
<name>A0A815JS55_9BILA</name>
<evidence type="ECO:0000313" key="2">
    <source>
        <dbReference type="EMBL" id="CAF1386064.1"/>
    </source>
</evidence>
<comment type="caution">
    <text evidence="2">The sequence shown here is derived from an EMBL/GenBank/DDBJ whole genome shotgun (WGS) entry which is preliminary data.</text>
</comment>
<keyword evidence="1" id="KW-1133">Transmembrane helix</keyword>
<dbReference type="InterPro" id="IPR005049">
    <property type="entry name" value="STL-like"/>
</dbReference>
<dbReference type="PANTHER" id="PTHR31362:SF0">
    <property type="entry name" value="EXOSTOSIN DOMAIN-CONTAINING PROTEIN-RELATED"/>
    <property type="match status" value="1"/>
</dbReference>
<dbReference type="EMBL" id="CAJNON010000822">
    <property type="protein sequence ID" value="CAF1386064.1"/>
    <property type="molecule type" value="Genomic_DNA"/>
</dbReference>
<proteinExistence type="predicted"/>
<protein>
    <submittedName>
        <fullName evidence="2">Uncharacterized protein</fullName>
    </submittedName>
</protein>
<gene>
    <name evidence="2" type="ORF">VCS650_LOCUS35678</name>
</gene>
<evidence type="ECO:0000256" key="1">
    <source>
        <dbReference type="SAM" id="Phobius"/>
    </source>
</evidence>
<organism evidence="2 3">
    <name type="scientific">Adineta steineri</name>
    <dbReference type="NCBI Taxonomy" id="433720"/>
    <lineage>
        <taxon>Eukaryota</taxon>
        <taxon>Metazoa</taxon>
        <taxon>Spiralia</taxon>
        <taxon>Gnathifera</taxon>
        <taxon>Rotifera</taxon>
        <taxon>Eurotatoria</taxon>
        <taxon>Bdelloidea</taxon>
        <taxon>Adinetida</taxon>
        <taxon>Adinetidae</taxon>
        <taxon>Adineta</taxon>
    </lineage>
</organism>
<evidence type="ECO:0000313" key="3">
    <source>
        <dbReference type="Proteomes" id="UP000663891"/>
    </source>
</evidence>
<keyword evidence="1" id="KW-0472">Membrane</keyword>